<comment type="similarity">
    <text evidence="1 5">Belongs to the acetyltransferase family. RimI subfamily.</text>
</comment>
<feature type="domain" description="N-acetyltransferase" evidence="6">
    <location>
        <begin position="5"/>
        <end position="146"/>
    </location>
</feature>
<protein>
    <recommendedName>
        <fullName evidence="5">[Ribosomal protein bS18]-alanine N-acetyltransferase</fullName>
        <ecNumber evidence="5">2.3.1.266</ecNumber>
    </recommendedName>
</protein>
<dbReference type="SUPFAM" id="SSF55729">
    <property type="entry name" value="Acyl-CoA N-acyltransferases (Nat)"/>
    <property type="match status" value="1"/>
</dbReference>
<keyword evidence="4" id="KW-0012">Acyltransferase</keyword>
<dbReference type="InterPro" id="IPR000182">
    <property type="entry name" value="GNAT_dom"/>
</dbReference>
<comment type="subcellular location">
    <subcellularLocation>
        <location evidence="5">Cytoplasm</location>
    </subcellularLocation>
</comment>
<dbReference type="NCBIfam" id="TIGR01575">
    <property type="entry name" value="rimI"/>
    <property type="match status" value="1"/>
</dbReference>
<dbReference type="CDD" id="cd04301">
    <property type="entry name" value="NAT_SF"/>
    <property type="match status" value="1"/>
</dbReference>
<keyword evidence="7" id="KW-0689">Ribosomal protein</keyword>
<evidence type="ECO:0000256" key="4">
    <source>
        <dbReference type="ARBA" id="ARBA00023315"/>
    </source>
</evidence>
<dbReference type="GO" id="GO:0005840">
    <property type="term" value="C:ribosome"/>
    <property type="evidence" value="ECO:0007669"/>
    <property type="project" value="UniProtKB-KW"/>
</dbReference>
<evidence type="ECO:0000259" key="6">
    <source>
        <dbReference type="PROSITE" id="PS51186"/>
    </source>
</evidence>
<dbReference type="InterPro" id="IPR050680">
    <property type="entry name" value="YpeA/RimI_acetyltransf"/>
</dbReference>
<gene>
    <name evidence="7" type="primary">rimI</name>
    <name evidence="7" type="ORF">H8E41_13835</name>
</gene>
<evidence type="ECO:0000313" key="7">
    <source>
        <dbReference type="EMBL" id="MBC8318975.1"/>
    </source>
</evidence>
<comment type="caution">
    <text evidence="7">The sequence shown here is derived from an EMBL/GenBank/DDBJ whole genome shotgun (WGS) entry which is preliminary data.</text>
</comment>
<accession>A0A8J6NGA9</accession>
<dbReference type="GO" id="GO:0005737">
    <property type="term" value="C:cytoplasm"/>
    <property type="evidence" value="ECO:0007669"/>
    <property type="project" value="UniProtKB-SubCell"/>
</dbReference>
<organism evidence="7 8">
    <name type="scientific">Candidatus Desulfobia pelagia</name>
    <dbReference type="NCBI Taxonomy" id="2841692"/>
    <lineage>
        <taxon>Bacteria</taxon>
        <taxon>Pseudomonadati</taxon>
        <taxon>Thermodesulfobacteriota</taxon>
        <taxon>Desulfobulbia</taxon>
        <taxon>Desulfobulbales</taxon>
        <taxon>Desulfobulbaceae</taxon>
        <taxon>Candidatus Desulfobia</taxon>
    </lineage>
</organism>
<dbReference type="Pfam" id="PF00583">
    <property type="entry name" value="Acetyltransf_1"/>
    <property type="match status" value="1"/>
</dbReference>
<keyword evidence="2 5" id="KW-0963">Cytoplasm</keyword>
<evidence type="ECO:0000256" key="3">
    <source>
        <dbReference type="ARBA" id="ARBA00022679"/>
    </source>
</evidence>
<dbReference type="PANTHER" id="PTHR43420">
    <property type="entry name" value="ACETYLTRANSFERASE"/>
    <property type="match status" value="1"/>
</dbReference>
<evidence type="ECO:0000256" key="1">
    <source>
        <dbReference type="ARBA" id="ARBA00005395"/>
    </source>
</evidence>
<evidence type="ECO:0000256" key="2">
    <source>
        <dbReference type="ARBA" id="ARBA00022490"/>
    </source>
</evidence>
<dbReference type="PANTHER" id="PTHR43420:SF44">
    <property type="entry name" value="ACETYLTRANSFERASE YPEA"/>
    <property type="match status" value="1"/>
</dbReference>
<dbReference type="InterPro" id="IPR006464">
    <property type="entry name" value="AcTrfase_RimI/Ard1"/>
</dbReference>
<sequence>MIPGLVIRPMSGADIPEILALETESPAWSGSQFAGEMSQTIGWQYVAASSALLGYICGRSVLDEAEIVKIAVKRDARRTGVATRLLVYSLEKVFQKGVRTCYLEVRSSNTAARSFYEKNDFVVTGVRKNYYVSPREDAVMMAKALG</sequence>
<keyword evidence="7" id="KW-0687">Ribonucleoprotein</keyword>
<dbReference type="AlphaFoldDB" id="A0A8J6NGA9"/>
<evidence type="ECO:0000313" key="8">
    <source>
        <dbReference type="Proteomes" id="UP000614424"/>
    </source>
</evidence>
<keyword evidence="3" id="KW-0808">Transferase</keyword>
<dbReference type="EC" id="2.3.1.266" evidence="5"/>
<comment type="catalytic activity">
    <reaction evidence="5">
        <text>N-terminal L-alanyl-[ribosomal protein bS18] + acetyl-CoA = N-terminal N(alpha)-acetyl-L-alanyl-[ribosomal protein bS18] + CoA + H(+)</text>
        <dbReference type="Rhea" id="RHEA:43756"/>
        <dbReference type="Rhea" id="RHEA-COMP:10676"/>
        <dbReference type="Rhea" id="RHEA-COMP:10677"/>
        <dbReference type="ChEBI" id="CHEBI:15378"/>
        <dbReference type="ChEBI" id="CHEBI:57287"/>
        <dbReference type="ChEBI" id="CHEBI:57288"/>
        <dbReference type="ChEBI" id="CHEBI:64718"/>
        <dbReference type="ChEBI" id="CHEBI:83683"/>
        <dbReference type="EC" id="2.3.1.266"/>
    </reaction>
</comment>
<name>A0A8J6NGA9_9BACT</name>
<comment type="function">
    <text evidence="5">Acetylates the N-terminal alanine of ribosomal protein bS18.</text>
</comment>
<dbReference type="InterPro" id="IPR016181">
    <property type="entry name" value="Acyl_CoA_acyltransferase"/>
</dbReference>
<dbReference type="EMBL" id="JACNJZ010000207">
    <property type="protein sequence ID" value="MBC8318975.1"/>
    <property type="molecule type" value="Genomic_DNA"/>
</dbReference>
<dbReference type="PROSITE" id="PS51186">
    <property type="entry name" value="GNAT"/>
    <property type="match status" value="1"/>
</dbReference>
<evidence type="ECO:0000256" key="5">
    <source>
        <dbReference type="RuleBase" id="RU363094"/>
    </source>
</evidence>
<dbReference type="GO" id="GO:0008999">
    <property type="term" value="F:protein-N-terminal-alanine acetyltransferase activity"/>
    <property type="evidence" value="ECO:0007669"/>
    <property type="project" value="UniProtKB-EC"/>
</dbReference>
<dbReference type="Proteomes" id="UP000614424">
    <property type="component" value="Unassembled WGS sequence"/>
</dbReference>
<reference evidence="7 8" key="1">
    <citation type="submission" date="2020-08" db="EMBL/GenBank/DDBJ databases">
        <title>Bridging the membrane lipid divide: bacteria of the FCB group superphylum have the potential to synthesize archaeal ether lipids.</title>
        <authorList>
            <person name="Villanueva L."/>
            <person name="Von Meijenfeldt F.A.B."/>
            <person name="Westbye A.B."/>
            <person name="Yadav S."/>
            <person name="Hopmans E.C."/>
            <person name="Dutilh B.E."/>
            <person name="Sinninghe Damste J.S."/>
        </authorList>
    </citation>
    <scope>NUCLEOTIDE SEQUENCE [LARGE SCALE GENOMIC DNA]</scope>
    <source>
        <strain evidence="7">NIOZ-UU47</strain>
    </source>
</reference>
<proteinExistence type="inferred from homology"/>
<dbReference type="Gene3D" id="3.40.630.30">
    <property type="match status" value="1"/>
</dbReference>